<reference evidence="2" key="1">
    <citation type="submission" date="2021-01" db="EMBL/GenBank/DDBJ databases">
        <title>Providencia vermicola LLDRA6, a soil-borne Mn(II)-oxidizing bacterium, exploits a strategy of superoxide production coupled to hydrogen peroxide consumption to generate Mn oxides, as revealed by transcriptional up-regulation of genes for phenylacetic acid catabolism.</title>
        <authorList>
            <person name="Chen S."/>
            <person name="Ding Z."/>
            <person name="Chen J."/>
            <person name="Luo J."/>
            <person name="Ruan X."/>
            <person name="Li Z."/>
            <person name="Liao F."/>
            <person name="He J."/>
            <person name="Li D."/>
        </authorList>
    </citation>
    <scope>NUCLEOTIDE SEQUENCE [LARGE SCALE GENOMIC DNA]</scope>
    <source>
        <strain evidence="2">LLDRA6</strain>
    </source>
</reference>
<dbReference type="Proteomes" id="UP000596157">
    <property type="component" value="Chromosome"/>
</dbReference>
<accession>A0ABX7AB97</accession>
<gene>
    <name evidence="1" type="ORF">JI723_13040</name>
</gene>
<name>A0ABX7AB97_9GAMM</name>
<protein>
    <submittedName>
        <fullName evidence="1">Uncharacterized protein</fullName>
    </submittedName>
</protein>
<proteinExistence type="predicted"/>
<evidence type="ECO:0000313" key="2">
    <source>
        <dbReference type="Proteomes" id="UP000596157"/>
    </source>
</evidence>
<sequence>MLTREVLGIYWNSTFGDVDGQTFYLFSKSLDYISPEFPTFLWPEKTESKKHKLFGDDWVIWLWDVKFSTPPEEWKKVTEDTLSYFIKYNAKISWCGLDGYFSEPPELFDPNEMSGGVYAALTPDDLFICHTDLHTEYRPLTDDELIFLKSLID</sequence>
<dbReference type="RefSeq" id="WP_337979432.1">
    <property type="nucleotide sequence ID" value="NZ_CP067099.1"/>
</dbReference>
<keyword evidence="2" id="KW-1185">Reference proteome</keyword>
<dbReference type="GeneID" id="92279656"/>
<evidence type="ECO:0000313" key="1">
    <source>
        <dbReference type="EMBL" id="QQO61211.1"/>
    </source>
</evidence>
<organism evidence="1 2">
    <name type="scientific">Providencia manganoxydans</name>
    <dbReference type="NCBI Taxonomy" id="2923283"/>
    <lineage>
        <taxon>Bacteria</taxon>
        <taxon>Pseudomonadati</taxon>
        <taxon>Pseudomonadota</taxon>
        <taxon>Gammaproteobacteria</taxon>
        <taxon>Enterobacterales</taxon>
        <taxon>Morganellaceae</taxon>
        <taxon>Providencia</taxon>
    </lineage>
</organism>
<dbReference type="EMBL" id="CP067099">
    <property type="protein sequence ID" value="QQO61211.1"/>
    <property type="molecule type" value="Genomic_DNA"/>
</dbReference>